<dbReference type="VEuPathDB" id="VectorBase:MDOA000397"/>
<dbReference type="Proteomes" id="UP001652621">
    <property type="component" value="Unplaced"/>
</dbReference>
<dbReference type="VEuPathDB" id="VectorBase:MDOMA2_019382"/>
<feature type="transmembrane region" description="Helical" evidence="2">
    <location>
        <begin position="339"/>
        <end position="359"/>
    </location>
</feature>
<sequence>MSKHQTTTTLTAAAKALANEQNLLQRCERVVQSSENPQSPTATTTSSSASSHSHTTQHRRHSSLSGRVCGKSSSLAKSASITDLANKLEEYENITLPDRISTERTARTAAATTTTSTTTISTATTAGTTCNRTTSATPKRDSSSIDEVDSDETRRRRLASSSAAAAATTKDCLESYDEPDHLQHRFSRTAGLFNARHNFSSVADNGFSDLGGGCTSGMSSVFSSPSASTVSSPLSTPTRLSPQHLPRHQHQQQQQQQSSCCQKSSSTPASLKNSCSSSISSNNKTLHLHDHHNPHHQQQHQHHHHHHHHHITASSCSSNGSKNLKKFDPRLGPSPYRQLLPIALCILSFATVFSILIVYMDTTEIRHQQFRLNMSRDYEFYGVAQDDPQLIAFLREIHMRKYSMHFLKSRTTDGSGGGGVGVETAATSSSTLGPGNGGTPGGNLIGVQPHFNFSAHPNELTPKMAYYVANLLQGKTNGAVIQSLTGSLGHLMTAPWLADTLNWAGIIVEPEPRRFFTLRKQNGLRPRVQVVHACVSPNPYPKEITVHNEESEVRINSLLDEETTWFNSRVKCFPLYTIMLASNRVEYDLLSLGVHGHELEILQTLPFDKIRIEIISIHLLENQEDVSSYVQTLTKFLQRKGYKLQKKFGRNYFYQRLPSAAQMSATSPTRTRKKDILLKTP</sequence>
<feature type="compositionally biased region" description="Basic residues" evidence="1">
    <location>
        <begin position="289"/>
        <end position="311"/>
    </location>
</feature>
<feature type="region of interest" description="Disordered" evidence="1">
    <location>
        <begin position="413"/>
        <end position="438"/>
    </location>
</feature>
<feature type="compositionally biased region" description="Low complexity" evidence="1">
    <location>
        <begin position="251"/>
        <end position="283"/>
    </location>
</feature>
<dbReference type="OrthoDB" id="6357215at2759"/>
<evidence type="ECO:0000256" key="2">
    <source>
        <dbReference type="SAM" id="Phobius"/>
    </source>
</evidence>
<gene>
    <name evidence="5 6" type="primary">LOC101893603</name>
</gene>
<dbReference type="STRING" id="7370.A0A1I8M1W0"/>
<dbReference type="InterPro" id="IPR029063">
    <property type="entry name" value="SAM-dependent_MTases_sf"/>
</dbReference>
<evidence type="ECO:0000313" key="4">
    <source>
        <dbReference type="Proteomes" id="UP001652621"/>
    </source>
</evidence>
<evidence type="ECO:0000313" key="6">
    <source>
        <dbReference type="RefSeq" id="XP_058977153.1"/>
    </source>
</evidence>
<keyword evidence="2" id="KW-1133">Transmembrane helix</keyword>
<keyword evidence="2" id="KW-0472">Membrane</keyword>
<feature type="region of interest" description="Disordered" evidence="1">
    <location>
        <begin position="102"/>
        <end position="164"/>
    </location>
</feature>
<dbReference type="eggNOG" id="ENOG502S385">
    <property type="taxonomic scope" value="Eukaryota"/>
</dbReference>
<feature type="region of interest" description="Disordered" evidence="1">
    <location>
        <begin position="220"/>
        <end position="329"/>
    </location>
</feature>
<keyword evidence="4" id="KW-1185">Reference proteome</keyword>
<feature type="compositionally biased region" description="Low complexity" evidence="1">
    <location>
        <begin position="107"/>
        <end position="137"/>
    </location>
</feature>
<feature type="domain" description="Methyltransferase FkbM" evidence="3">
    <location>
        <begin position="500"/>
        <end position="644"/>
    </location>
</feature>
<dbReference type="RefSeq" id="XP_058977153.1">
    <property type="nucleotide sequence ID" value="XM_059121170.1"/>
</dbReference>
<dbReference type="PANTHER" id="PTHR34009">
    <property type="entry name" value="PROTEIN STAR"/>
    <property type="match status" value="1"/>
</dbReference>
<reference evidence="5 6" key="1">
    <citation type="submission" date="2025-05" db="UniProtKB">
        <authorList>
            <consortium name="RefSeq"/>
        </authorList>
    </citation>
    <scope>IDENTIFICATION</scope>
    <source>
        <strain evidence="5 6">Aabys</strain>
        <tissue evidence="5 6">Whole body</tissue>
    </source>
</reference>
<proteinExistence type="predicted"/>
<dbReference type="GeneID" id="101893603"/>
<feature type="region of interest" description="Disordered" evidence="1">
    <location>
        <begin position="29"/>
        <end position="70"/>
    </location>
</feature>
<dbReference type="RefSeq" id="XP_011294313.2">
    <property type="nucleotide sequence ID" value="XM_011296011.3"/>
</dbReference>
<dbReference type="Pfam" id="PF05050">
    <property type="entry name" value="Methyltransf_21"/>
    <property type="match status" value="1"/>
</dbReference>
<name>A0A9J7D979_MUSDO</name>
<feature type="compositionally biased region" description="Polar residues" evidence="1">
    <location>
        <begin position="312"/>
        <end position="322"/>
    </location>
</feature>
<accession>A0A9J7D979</accession>
<protein>
    <submittedName>
        <fullName evidence="5 6">Protein Star</fullName>
    </submittedName>
</protein>
<dbReference type="InterPro" id="IPR006342">
    <property type="entry name" value="FkbM_mtfrase"/>
</dbReference>
<dbReference type="PANTHER" id="PTHR34009:SF2">
    <property type="entry name" value="PROTEIN STAR"/>
    <property type="match status" value="1"/>
</dbReference>
<evidence type="ECO:0000259" key="3">
    <source>
        <dbReference type="Pfam" id="PF05050"/>
    </source>
</evidence>
<evidence type="ECO:0000256" key="1">
    <source>
        <dbReference type="SAM" id="MobiDB-lite"/>
    </source>
</evidence>
<organism evidence="4 5">
    <name type="scientific">Musca domestica</name>
    <name type="common">House fly</name>
    <dbReference type="NCBI Taxonomy" id="7370"/>
    <lineage>
        <taxon>Eukaryota</taxon>
        <taxon>Metazoa</taxon>
        <taxon>Ecdysozoa</taxon>
        <taxon>Arthropoda</taxon>
        <taxon>Hexapoda</taxon>
        <taxon>Insecta</taxon>
        <taxon>Pterygota</taxon>
        <taxon>Neoptera</taxon>
        <taxon>Endopterygota</taxon>
        <taxon>Diptera</taxon>
        <taxon>Brachycera</taxon>
        <taxon>Muscomorpha</taxon>
        <taxon>Muscoidea</taxon>
        <taxon>Muscidae</taxon>
        <taxon>Musca</taxon>
    </lineage>
</organism>
<feature type="compositionally biased region" description="Low complexity" evidence="1">
    <location>
        <begin position="37"/>
        <end position="54"/>
    </location>
</feature>
<feature type="compositionally biased region" description="Low complexity" evidence="1">
    <location>
        <begin position="220"/>
        <end position="242"/>
    </location>
</feature>
<dbReference type="InterPro" id="IPR053202">
    <property type="entry name" value="EGF_Rcpt_Signaling_Reg"/>
</dbReference>
<dbReference type="Gene3D" id="3.40.50.150">
    <property type="entry name" value="Vaccinia Virus protein VP39"/>
    <property type="match status" value="1"/>
</dbReference>
<keyword evidence="2" id="KW-0812">Transmembrane</keyword>
<evidence type="ECO:0000313" key="5">
    <source>
        <dbReference type="RefSeq" id="XP_011294313.2"/>
    </source>
</evidence>